<gene>
    <name evidence="2" type="ORF">K0M31_015761</name>
</gene>
<dbReference type="EMBL" id="JAHYIQ010000049">
    <property type="protein sequence ID" value="KAK1117585.1"/>
    <property type="molecule type" value="Genomic_DNA"/>
</dbReference>
<proteinExistence type="predicted"/>
<protein>
    <submittedName>
        <fullName evidence="2">Uncharacterized protein</fullName>
    </submittedName>
</protein>
<accession>A0AA40FFG9</accession>
<comment type="caution">
    <text evidence="2">The sequence shown here is derived from an EMBL/GenBank/DDBJ whole genome shotgun (WGS) entry which is preliminary data.</text>
</comment>
<name>A0AA40FFG9_9HYME</name>
<sequence>MDLRIARNNEQSCISENSSAIIVENHGNYGNHEITNENSVNCNRRKSQNDTPTTASATPRIRKCHKKYSGNCQKQLCKSYLENKILEEDSLYKNAARKFAELELRRKVLEIERLRWELERDKYQSEIRWLSDVRLMHYQEGKAKKQCFTEN</sequence>
<evidence type="ECO:0000313" key="2">
    <source>
        <dbReference type="EMBL" id="KAK1117585.1"/>
    </source>
</evidence>
<keyword evidence="3" id="KW-1185">Reference proteome</keyword>
<dbReference type="Proteomes" id="UP001177670">
    <property type="component" value="Unassembled WGS sequence"/>
</dbReference>
<dbReference type="AlphaFoldDB" id="A0AA40FFG9"/>
<feature type="coiled-coil region" evidence="1">
    <location>
        <begin position="92"/>
        <end position="126"/>
    </location>
</feature>
<reference evidence="2" key="1">
    <citation type="submission" date="2021-10" db="EMBL/GenBank/DDBJ databases">
        <title>Melipona bicolor Genome sequencing and assembly.</title>
        <authorList>
            <person name="Araujo N.S."/>
            <person name="Arias M.C."/>
        </authorList>
    </citation>
    <scope>NUCLEOTIDE SEQUENCE</scope>
    <source>
        <strain evidence="2">USP_2M_L1-L4_2017</strain>
        <tissue evidence="2">Whole body</tissue>
    </source>
</reference>
<evidence type="ECO:0000313" key="3">
    <source>
        <dbReference type="Proteomes" id="UP001177670"/>
    </source>
</evidence>
<evidence type="ECO:0000256" key="1">
    <source>
        <dbReference type="SAM" id="Coils"/>
    </source>
</evidence>
<keyword evidence="1" id="KW-0175">Coiled coil</keyword>
<organism evidence="2 3">
    <name type="scientific">Melipona bicolor</name>
    <dbReference type="NCBI Taxonomy" id="60889"/>
    <lineage>
        <taxon>Eukaryota</taxon>
        <taxon>Metazoa</taxon>
        <taxon>Ecdysozoa</taxon>
        <taxon>Arthropoda</taxon>
        <taxon>Hexapoda</taxon>
        <taxon>Insecta</taxon>
        <taxon>Pterygota</taxon>
        <taxon>Neoptera</taxon>
        <taxon>Endopterygota</taxon>
        <taxon>Hymenoptera</taxon>
        <taxon>Apocrita</taxon>
        <taxon>Aculeata</taxon>
        <taxon>Apoidea</taxon>
        <taxon>Anthophila</taxon>
        <taxon>Apidae</taxon>
        <taxon>Melipona</taxon>
    </lineage>
</organism>